<feature type="region of interest" description="Disordered" evidence="1">
    <location>
        <begin position="200"/>
        <end position="223"/>
    </location>
</feature>
<evidence type="ECO:0000313" key="5">
    <source>
        <dbReference type="Proteomes" id="UP000011087"/>
    </source>
</evidence>
<evidence type="ECO:0000256" key="1">
    <source>
        <dbReference type="SAM" id="MobiDB-lite"/>
    </source>
</evidence>
<proteinExistence type="predicted"/>
<accession>L1K0B6</accession>
<dbReference type="OrthoDB" id="90239at2759"/>
<reference evidence="4" key="3">
    <citation type="submission" date="2015-06" db="UniProtKB">
        <authorList>
            <consortium name="EnsemblProtists"/>
        </authorList>
    </citation>
    <scope>IDENTIFICATION</scope>
</reference>
<dbReference type="InterPro" id="IPR011320">
    <property type="entry name" value="RNase_H1_N"/>
</dbReference>
<dbReference type="PaxDb" id="55529-EKX53793"/>
<dbReference type="Pfam" id="PF01693">
    <property type="entry name" value="Cauli_VI"/>
    <property type="match status" value="1"/>
</dbReference>
<dbReference type="Proteomes" id="UP000011087">
    <property type="component" value="Unassembled WGS sequence"/>
</dbReference>
<organism evidence="3">
    <name type="scientific">Guillardia theta (strain CCMP2712)</name>
    <name type="common">Cryptophyte</name>
    <dbReference type="NCBI Taxonomy" id="905079"/>
    <lineage>
        <taxon>Eukaryota</taxon>
        <taxon>Cryptophyceae</taxon>
        <taxon>Pyrenomonadales</taxon>
        <taxon>Geminigeraceae</taxon>
        <taxon>Guillardia</taxon>
    </lineage>
</organism>
<dbReference type="GeneID" id="17310293"/>
<protein>
    <submittedName>
        <fullName evidence="3">Ribonuclease H1</fullName>
    </submittedName>
</protein>
<dbReference type="Gene3D" id="3.40.970.10">
    <property type="entry name" value="Ribonuclease H1, N-terminal domain"/>
    <property type="match status" value="1"/>
</dbReference>
<sequence length="241" mass="27249">MVAREVSSLQKWYAVRRGRNVGIFSTWEQAREQIKGLDWAEMKTFERTSMVDGAVDRGLLSAKIWLRSGQNEECAKHAPQTAPIVRELNAVPFHKLPEKVPDQVSCEQDELVVNPSCFALKANVSPLLASAYTFGMYHAVRLNSADSATNCYRQVARKLDEQRKRGCEDVIRLKSIESLKKFDGIKLGGKKRRVDCQENILPSSDSDDSMRTTMASSPTELTTKSRKSDLINFSRKVQFVF</sequence>
<dbReference type="InterPro" id="IPR009027">
    <property type="entry name" value="Ribosomal_bL9/RNase_H1_N"/>
</dbReference>
<dbReference type="AlphaFoldDB" id="L1K0B6"/>
<reference evidence="3 5" key="1">
    <citation type="journal article" date="2012" name="Nature">
        <title>Algal genomes reveal evolutionary mosaicism and the fate of nucleomorphs.</title>
        <authorList>
            <consortium name="DOE Joint Genome Institute"/>
            <person name="Curtis B.A."/>
            <person name="Tanifuji G."/>
            <person name="Burki F."/>
            <person name="Gruber A."/>
            <person name="Irimia M."/>
            <person name="Maruyama S."/>
            <person name="Arias M.C."/>
            <person name="Ball S.G."/>
            <person name="Gile G.H."/>
            <person name="Hirakawa Y."/>
            <person name="Hopkins J.F."/>
            <person name="Kuo A."/>
            <person name="Rensing S.A."/>
            <person name="Schmutz J."/>
            <person name="Symeonidi A."/>
            <person name="Elias M."/>
            <person name="Eveleigh R.J."/>
            <person name="Herman E.K."/>
            <person name="Klute M.J."/>
            <person name="Nakayama T."/>
            <person name="Obornik M."/>
            <person name="Reyes-Prieto A."/>
            <person name="Armbrust E.V."/>
            <person name="Aves S.J."/>
            <person name="Beiko R.G."/>
            <person name="Coutinho P."/>
            <person name="Dacks J.B."/>
            <person name="Durnford D.G."/>
            <person name="Fast N.M."/>
            <person name="Green B.R."/>
            <person name="Grisdale C.J."/>
            <person name="Hempel F."/>
            <person name="Henrissat B."/>
            <person name="Hoppner M.P."/>
            <person name="Ishida K."/>
            <person name="Kim E."/>
            <person name="Koreny L."/>
            <person name="Kroth P.G."/>
            <person name="Liu Y."/>
            <person name="Malik S.B."/>
            <person name="Maier U.G."/>
            <person name="McRose D."/>
            <person name="Mock T."/>
            <person name="Neilson J.A."/>
            <person name="Onodera N.T."/>
            <person name="Poole A.M."/>
            <person name="Pritham E.J."/>
            <person name="Richards T.A."/>
            <person name="Rocap G."/>
            <person name="Roy S.W."/>
            <person name="Sarai C."/>
            <person name="Schaack S."/>
            <person name="Shirato S."/>
            <person name="Slamovits C.H."/>
            <person name="Spencer D.F."/>
            <person name="Suzuki S."/>
            <person name="Worden A.Z."/>
            <person name="Zauner S."/>
            <person name="Barry K."/>
            <person name="Bell C."/>
            <person name="Bharti A.K."/>
            <person name="Crow J.A."/>
            <person name="Grimwood J."/>
            <person name="Kramer R."/>
            <person name="Lindquist E."/>
            <person name="Lucas S."/>
            <person name="Salamov A."/>
            <person name="McFadden G.I."/>
            <person name="Lane C.E."/>
            <person name="Keeling P.J."/>
            <person name="Gray M.W."/>
            <person name="Grigoriev I.V."/>
            <person name="Archibald J.M."/>
        </authorList>
    </citation>
    <scope>NUCLEOTIDE SEQUENCE</scope>
    <source>
        <strain evidence="3 5">CCMP2712</strain>
    </source>
</reference>
<feature type="domain" description="Ribonuclease H1 N-terminal" evidence="2">
    <location>
        <begin position="11"/>
        <end position="46"/>
    </location>
</feature>
<keyword evidence="5" id="KW-1185">Reference proteome</keyword>
<dbReference type="EnsemblProtists" id="EKX53793">
    <property type="protein sequence ID" value="EKX53793"/>
    <property type="gene ID" value="GUITHDRAFT_100763"/>
</dbReference>
<gene>
    <name evidence="3" type="primary">RNH1</name>
    <name evidence="3" type="ORF">GUITHDRAFT_100763</name>
</gene>
<dbReference type="SUPFAM" id="SSF55658">
    <property type="entry name" value="L9 N-domain-like"/>
    <property type="match status" value="1"/>
</dbReference>
<dbReference type="EMBL" id="JH992969">
    <property type="protein sequence ID" value="EKX53793.1"/>
    <property type="molecule type" value="Genomic_DNA"/>
</dbReference>
<feature type="compositionally biased region" description="Polar residues" evidence="1">
    <location>
        <begin position="211"/>
        <end position="222"/>
    </location>
</feature>
<evidence type="ECO:0000313" key="3">
    <source>
        <dbReference type="EMBL" id="EKX53793.1"/>
    </source>
</evidence>
<dbReference type="RefSeq" id="XP_005840773.1">
    <property type="nucleotide sequence ID" value="XM_005840716.1"/>
</dbReference>
<dbReference type="InterPro" id="IPR037056">
    <property type="entry name" value="RNase_H1_N_sf"/>
</dbReference>
<dbReference type="KEGG" id="gtt:GUITHDRAFT_100763"/>
<evidence type="ECO:0000259" key="2">
    <source>
        <dbReference type="Pfam" id="PF01693"/>
    </source>
</evidence>
<evidence type="ECO:0000313" key="4">
    <source>
        <dbReference type="EnsemblProtists" id="EKX53793"/>
    </source>
</evidence>
<name>L1K0B6_GUITC</name>
<dbReference type="HOGENOM" id="CLU_1153563_0_0_1"/>
<reference evidence="5" key="2">
    <citation type="submission" date="2012-11" db="EMBL/GenBank/DDBJ databases">
        <authorList>
            <person name="Kuo A."/>
            <person name="Curtis B.A."/>
            <person name="Tanifuji G."/>
            <person name="Burki F."/>
            <person name="Gruber A."/>
            <person name="Irimia M."/>
            <person name="Maruyama S."/>
            <person name="Arias M.C."/>
            <person name="Ball S.G."/>
            <person name="Gile G.H."/>
            <person name="Hirakawa Y."/>
            <person name="Hopkins J.F."/>
            <person name="Rensing S.A."/>
            <person name="Schmutz J."/>
            <person name="Symeonidi A."/>
            <person name="Elias M."/>
            <person name="Eveleigh R.J."/>
            <person name="Herman E.K."/>
            <person name="Klute M.J."/>
            <person name="Nakayama T."/>
            <person name="Obornik M."/>
            <person name="Reyes-Prieto A."/>
            <person name="Armbrust E.V."/>
            <person name="Aves S.J."/>
            <person name="Beiko R.G."/>
            <person name="Coutinho P."/>
            <person name="Dacks J.B."/>
            <person name="Durnford D.G."/>
            <person name="Fast N.M."/>
            <person name="Green B.R."/>
            <person name="Grisdale C."/>
            <person name="Hempe F."/>
            <person name="Henrissat B."/>
            <person name="Hoppner M.P."/>
            <person name="Ishida K.-I."/>
            <person name="Kim E."/>
            <person name="Koreny L."/>
            <person name="Kroth P.G."/>
            <person name="Liu Y."/>
            <person name="Malik S.-B."/>
            <person name="Maier U.G."/>
            <person name="McRose D."/>
            <person name="Mock T."/>
            <person name="Neilson J.A."/>
            <person name="Onodera N.T."/>
            <person name="Poole A.M."/>
            <person name="Pritham E.J."/>
            <person name="Richards T.A."/>
            <person name="Rocap G."/>
            <person name="Roy S.W."/>
            <person name="Sarai C."/>
            <person name="Schaack S."/>
            <person name="Shirato S."/>
            <person name="Slamovits C.H."/>
            <person name="Spencer D.F."/>
            <person name="Suzuki S."/>
            <person name="Worden A.Z."/>
            <person name="Zauner S."/>
            <person name="Barry K."/>
            <person name="Bell C."/>
            <person name="Bharti A.K."/>
            <person name="Crow J.A."/>
            <person name="Grimwood J."/>
            <person name="Kramer R."/>
            <person name="Lindquist E."/>
            <person name="Lucas S."/>
            <person name="Salamov A."/>
            <person name="McFadden G.I."/>
            <person name="Lane C.E."/>
            <person name="Keeling P.J."/>
            <person name="Gray M.W."/>
            <person name="Grigoriev I.V."/>
            <person name="Archibald J.M."/>
        </authorList>
    </citation>
    <scope>NUCLEOTIDE SEQUENCE</scope>
    <source>
        <strain evidence="5">CCMP2712</strain>
    </source>
</reference>